<evidence type="ECO:0000256" key="19">
    <source>
        <dbReference type="RuleBase" id="RU366018"/>
    </source>
</evidence>
<comment type="function">
    <text evidence="19">Ubiquitin ligase protein which is a component of the N-end rule pathway. Recognizes and binds to proteins bearing specific N-terminal residues that are destabilizing according to the N-end rule, leading to their ubiquitination and subsequent degradation.</text>
</comment>
<feature type="domain" description="UBR-type" evidence="21">
    <location>
        <begin position="152"/>
        <end position="224"/>
    </location>
</feature>
<evidence type="ECO:0000256" key="10">
    <source>
        <dbReference type="ARBA" id="ARBA00022786"/>
    </source>
</evidence>
<dbReference type="Gene3D" id="1.20.5.260">
    <property type="entry name" value="Cytochrome b-c1 complex subunit 9"/>
    <property type="match status" value="1"/>
</dbReference>
<feature type="compositionally biased region" description="Basic and acidic residues" evidence="20">
    <location>
        <begin position="230"/>
        <end position="249"/>
    </location>
</feature>
<dbReference type="Proteomes" id="UP000280598">
    <property type="component" value="Unassembled WGS sequence"/>
</dbReference>
<dbReference type="EMBL" id="QWIS01000185">
    <property type="protein sequence ID" value="RMZ02474.1"/>
    <property type="molecule type" value="Genomic_DNA"/>
</dbReference>
<evidence type="ECO:0000256" key="1">
    <source>
        <dbReference type="ARBA" id="ARBA00000900"/>
    </source>
</evidence>
<evidence type="ECO:0000256" key="4">
    <source>
        <dbReference type="ARBA" id="ARBA00022448"/>
    </source>
</evidence>
<dbReference type="InterPro" id="IPR055194">
    <property type="entry name" value="UBR1-like_WH"/>
</dbReference>
<evidence type="ECO:0000256" key="11">
    <source>
        <dbReference type="ARBA" id="ARBA00022792"/>
    </source>
</evidence>
<keyword evidence="7" id="KW-0812">Transmembrane</keyword>
<dbReference type="Gene3D" id="2.10.110.30">
    <property type="match status" value="1"/>
</dbReference>
<evidence type="ECO:0000256" key="18">
    <source>
        <dbReference type="PROSITE-ProRule" id="PRU00508"/>
    </source>
</evidence>
<dbReference type="FunFam" id="2.10.110.30:FF:000001">
    <property type="entry name" value="E3 ubiquitin-protein ligase UBR2 isoform 1"/>
    <property type="match status" value="1"/>
</dbReference>
<keyword evidence="11" id="KW-0999">Mitochondrion inner membrane</keyword>
<keyword evidence="16" id="KW-0472">Membrane</keyword>
<accession>A0A3M7GN23</accession>
<feature type="region of interest" description="Disordered" evidence="20">
    <location>
        <begin position="230"/>
        <end position="252"/>
    </location>
</feature>
<evidence type="ECO:0000256" key="20">
    <source>
        <dbReference type="SAM" id="MobiDB-lite"/>
    </source>
</evidence>
<feature type="region of interest" description="Disordered" evidence="20">
    <location>
        <begin position="493"/>
        <end position="530"/>
    </location>
</feature>
<dbReference type="Pfam" id="PF18995">
    <property type="entry name" value="PRT6_C"/>
    <property type="match status" value="1"/>
</dbReference>
<evidence type="ECO:0000256" key="3">
    <source>
        <dbReference type="ARBA" id="ARBA00007856"/>
    </source>
</evidence>
<keyword evidence="9 19" id="KW-0863">Zinc-finger</keyword>
<keyword evidence="8 19" id="KW-0479">Metal-binding</keyword>
<feature type="region of interest" description="Disordered" evidence="20">
    <location>
        <begin position="586"/>
        <end position="668"/>
    </location>
</feature>
<comment type="catalytic activity">
    <reaction evidence="1 19">
        <text>S-ubiquitinyl-[E2 ubiquitin-conjugating enzyme]-L-cysteine + [acceptor protein]-L-lysine = [E2 ubiquitin-conjugating enzyme]-L-cysteine + N(6)-ubiquitinyl-[acceptor protein]-L-lysine.</text>
        <dbReference type="EC" id="2.3.2.27"/>
    </reaction>
</comment>
<dbReference type="UniPathway" id="UPA00143"/>
<dbReference type="InterPro" id="IPR042065">
    <property type="entry name" value="E3_ELL-like"/>
</dbReference>
<dbReference type="SMART" id="SM00396">
    <property type="entry name" value="ZnF_UBR1"/>
    <property type="match status" value="1"/>
</dbReference>
<dbReference type="GO" id="GO:0006122">
    <property type="term" value="P:mitochondrial electron transport, ubiquinol to cytochrome c"/>
    <property type="evidence" value="ECO:0007669"/>
    <property type="project" value="InterPro"/>
</dbReference>
<dbReference type="GO" id="GO:0061630">
    <property type="term" value="F:ubiquitin protein ligase activity"/>
    <property type="evidence" value="ECO:0007669"/>
    <property type="project" value="UniProtKB-UniRule"/>
</dbReference>
<dbReference type="InterPro" id="IPR036390">
    <property type="entry name" value="WH_DNA-bd_sf"/>
</dbReference>
<comment type="similarity">
    <text evidence="3">Belongs to the UQCR10/QCR9 family.</text>
</comment>
<dbReference type="GO" id="GO:0008270">
    <property type="term" value="F:zinc ion binding"/>
    <property type="evidence" value="ECO:0007669"/>
    <property type="project" value="UniProtKB-UniRule"/>
</dbReference>
<dbReference type="InterPro" id="IPR044046">
    <property type="entry name" value="E3_ligase_UBR-like_C"/>
</dbReference>
<sequence>MGFLSSLYGSIVKRNTTFLATIFVGAFATEIAFETGANSIWDQINKGRQWKDIKQRCTHRLNENMQSLSYNEQSLTDELLKFPYIYGNRFDSAAAFRLRELLFRQLAACRDDYMNLLFPQGTPRDRSRPWSLTEAQGHETDGPEYGPAAKGTACGHIFKAGESTYSCKTCQADDTCVLCAKCFEASDHEGHLVFVSVSPGNSGCCDCGDHEAWRKEVICSIHTAGVEESKIPESGKGKGKAPEGKEHGSDLPTDLVESIQMTVARVMDYLCDVLSCSPEQLRLPKSEASIRSDEQHARLSGPYGSEPDIPDDEIEWALLLWNDEKHTVDDVQNQVARACSKTKKFGYEKAMEVNDIGRSAVHHSKDLPRLLEMAKVLEQIKVTVTIRSARDTFREQMCEAIIDWIGDISGCAVGSDPYILRNTVCEEFLKPWRVGGSTAANRDIGQRGIDDHEHEDNDKLRRRYRTFMQPFAAAGLTGAGGQAAGVIRVEIDNEGDDDEDDDDAEDENNEIDEEEEEDNFDDEMEDADDGGEGMEIEVQDLQNAADAAMATRNPHDVVDEAGEGDMDVDLMDENEDVAEALEATLAGYASPPPPPPHHGREGSAAADDDGRSRREQSVITPADSEGEGEGAASDPTSHAPPPPNGPYNNVPKTPKVKGGIRSSTRPAKHWLEKPSNFKPLRGVEPAEDLWQRVRLDFLILYDLRLWKILRTNLRHLYITTVVTIPHFKRLLGLRYAGLYTALAQLYLIADREPDHSIINLSVQMLTTPSITEEVVERANFLTNLMAILYTFVTTRQVSFPELCSPRASLSFESGAVTNRRIFHFFVDLRWMFNSAFIQKKLREEQRYLLQFCDLAKLLQGVCPNVRKRGEHVEFESEGWIAASMVVKEIDRLAKMIGHAFELPIDDETEANERWELLKHAIRMLAQVTMINAFGYERRRFTQAELRDDMAWHLIGPFDGVERKVYSVPNFVVQSEPMSFHHPLHYLLSWLLENGKAMSREEMRSLLHFGPKDLKDPYNPPFARHGAANAPAPSDLTADELLSAIFEHPLRTYVWLSQMKSGMWVRNGITLRHQAHTYKSVGYRDVGYQRDLLMIQTGFVLCGAENERPGERYLAQVLDRFQMRAWFRGDYRVVAGFEEGQQMDCLEDLFHLLVIVLSERLSLVVPQTAEEKQEQDRKTMQRDIAHALCFKPLSFSDLAARVTEKVGESDEFQRVLEDMTTYRPPEGLSDTGVFELKPEFLEMVDPFYAHYTRNHREEAEGILRKHLAQKTGKKPEDVVVEPKLPELKRGMFSDLHAFTSTPLFAQTVGAALNFAAGGKNNIETLQVSRVETFLNMVLHLTLLATNEDAKGDGFTKLAADPVCSLPGKEDGQSIVSLLVMLSGIEDYAACHSTIKHVLRQLQLRQPDKLSAATGHLGSLLDRADTGSPASLNTDEKEKKKQEALARQARVMAKMKEQQNSFLQTQGMSAFGEDLDDLEGEEDMSINDASQNPVEKRKTWDFPSGTCILCQEETDDRRLFGTFAFLNESGIVRTTPVQDSDFVREVVETPEDLDRPADGIRPFGVASKNKDAVQKTTADGNTTTVERQRLSKGFPHQNEGQAGFKGPVSTSCGHIMHYSCFELYASATQRRHQAQIARAHPERIDAKEFICPLCKALGNTFLPIIWKAKECAHEHELHVAQDFGDWLADVPERYTADLSFLENAPAAMQRQQELQEVYSARSSKYVQNTFSPALVSNMHELSLDSQLLNSAGAGGQPSTRRSSLRSGYSLSSLFRLGSSTNSSGRDNVSPPRDAAPPRMAELVKAYHRIDETVRANRLCSPGKSAGVDWDRLVDRYTQSLLSNRGLVDASNELDSALTGRVLPGQIEDGTVNPVVPLSRALGLSVSAFEIAHRGQGDPMATSLLSDLTEQNVTHLRILSETIESFLAVNVLKETGTNSVARETAKKRDVMTAQLFGVESELSMIKLKDFGNRLLFQEDLFLFFADWLGFMAPDVAEASELLQLCYWAEITKAVFVYKDVVKRQNLDSAAEESQVSEVFKLAVSGMALEDTRDPYSRVPLSDPQLYQLRSIIEKYAVSFLRKAIVLMYVRYGLDFECPYNVKVEDDELIRLTALLHLPSLDDLCGLYTSQGVGSEHLRLMTKRWISQANMIAEHEPVGETSINLPHPAIFELIGLPKNYDALTQEAMRRKCPTTGKELTDPAICLFCGDIFCSQAVCCMKEGNLGGCQQHMPKCGGNIGIFINVRKCMALYMHNRDGSWAHAPYLDRHGEPDPTLRRHHQLYLNQKRYDKLYRDAWLNHMIPTVISRKLEGDINPGGWETL</sequence>
<dbReference type="GO" id="GO:0045275">
    <property type="term" value="C:respiratory chain complex III"/>
    <property type="evidence" value="ECO:0007669"/>
    <property type="project" value="InterPro"/>
</dbReference>
<dbReference type="InterPro" id="IPR036656">
    <property type="entry name" value="QCR9_sf"/>
</dbReference>
<feature type="region of interest" description="Disordered" evidence="20">
    <location>
        <begin position="285"/>
        <end position="306"/>
    </location>
</feature>
<feature type="compositionally biased region" description="Basic and acidic residues" evidence="20">
    <location>
        <begin position="285"/>
        <end position="297"/>
    </location>
</feature>
<dbReference type="InterPro" id="IPR003126">
    <property type="entry name" value="Znf_UBR"/>
</dbReference>
<evidence type="ECO:0000256" key="7">
    <source>
        <dbReference type="ARBA" id="ARBA00022692"/>
    </source>
</evidence>
<comment type="caution">
    <text evidence="22">The sequence shown here is derived from an EMBL/GenBank/DDBJ whole genome shotgun (WGS) entry which is preliminary data.</text>
</comment>
<keyword evidence="4" id="KW-0813">Transport</keyword>
<evidence type="ECO:0000256" key="6">
    <source>
        <dbReference type="ARBA" id="ARBA00022679"/>
    </source>
</evidence>
<dbReference type="SUPFAM" id="SSF46785">
    <property type="entry name" value="Winged helix' DNA-binding domain"/>
    <property type="match status" value="1"/>
</dbReference>
<evidence type="ECO:0000259" key="21">
    <source>
        <dbReference type="PROSITE" id="PS51157"/>
    </source>
</evidence>
<keyword evidence="5" id="KW-0679">Respiratory chain</keyword>
<feature type="region of interest" description="Disordered" evidence="20">
    <location>
        <begin position="124"/>
        <end position="145"/>
    </location>
</feature>
<proteinExistence type="inferred from homology"/>
<gene>
    <name evidence="22" type="ORF">D0860_07203</name>
</gene>
<dbReference type="GO" id="GO:0016567">
    <property type="term" value="P:protein ubiquitination"/>
    <property type="evidence" value="ECO:0007669"/>
    <property type="project" value="UniProtKB-UniRule"/>
</dbReference>
<dbReference type="Gene3D" id="1.10.10.2670">
    <property type="entry name" value="E3 ubiquitin-protein ligase"/>
    <property type="match status" value="1"/>
</dbReference>
<evidence type="ECO:0000313" key="22">
    <source>
        <dbReference type="EMBL" id="RMZ02474.1"/>
    </source>
</evidence>
<evidence type="ECO:0000256" key="12">
    <source>
        <dbReference type="ARBA" id="ARBA00022833"/>
    </source>
</evidence>
<evidence type="ECO:0000256" key="9">
    <source>
        <dbReference type="ARBA" id="ARBA00022771"/>
    </source>
</evidence>
<evidence type="ECO:0000256" key="8">
    <source>
        <dbReference type="ARBA" id="ARBA00022723"/>
    </source>
</evidence>
<dbReference type="InterPro" id="IPR003769">
    <property type="entry name" value="ClpS_core"/>
</dbReference>
<dbReference type="GO" id="GO:0005743">
    <property type="term" value="C:mitochondrial inner membrane"/>
    <property type="evidence" value="ECO:0007669"/>
    <property type="project" value="UniProtKB-SubCell"/>
</dbReference>
<dbReference type="Pfam" id="PF02207">
    <property type="entry name" value="zf-UBR"/>
    <property type="match status" value="1"/>
</dbReference>
<protein>
    <recommendedName>
        <fullName evidence="19">E3 ubiquitin-protein ligase</fullName>
        <ecNumber evidence="19">2.3.2.27</ecNumber>
    </recommendedName>
</protein>
<dbReference type="PANTHER" id="PTHR21497">
    <property type="entry name" value="UBIQUITIN LIGASE E3 ALPHA-RELATED"/>
    <property type="match status" value="1"/>
</dbReference>
<organism evidence="22 23">
    <name type="scientific">Hortaea werneckii</name>
    <name type="common">Black yeast</name>
    <name type="synonym">Cladosporium werneckii</name>
    <dbReference type="NCBI Taxonomy" id="91943"/>
    <lineage>
        <taxon>Eukaryota</taxon>
        <taxon>Fungi</taxon>
        <taxon>Dikarya</taxon>
        <taxon>Ascomycota</taxon>
        <taxon>Pezizomycotina</taxon>
        <taxon>Dothideomycetes</taxon>
        <taxon>Dothideomycetidae</taxon>
        <taxon>Mycosphaerellales</taxon>
        <taxon>Teratosphaeriaceae</taxon>
        <taxon>Hortaea</taxon>
    </lineage>
</organism>
<evidence type="ECO:0000256" key="15">
    <source>
        <dbReference type="ARBA" id="ARBA00023128"/>
    </source>
</evidence>
<keyword evidence="12 19" id="KW-0862">Zinc</keyword>
<evidence type="ECO:0000256" key="14">
    <source>
        <dbReference type="ARBA" id="ARBA00022989"/>
    </source>
</evidence>
<keyword evidence="14" id="KW-1133">Transmembrane helix</keyword>
<feature type="region of interest" description="Disordered" evidence="20">
    <location>
        <begin position="1773"/>
        <end position="1795"/>
    </location>
</feature>
<evidence type="ECO:0000256" key="5">
    <source>
        <dbReference type="ARBA" id="ARBA00022660"/>
    </source>
</evidence>
<dbReference type="VEuPathDB" id="FungiDB:BTJ68_00815"/>
<dbReference type="SUPFAM" id="SSF81514">
    <property type="entry name" value="Subunit X (non-heme 7 kDa protein) of cytochrome bc1 complex (Ubiquinol-cytochrome c reductase)"/>
    <property type="match status" value="1"/>
</dbReference>
<keyword evidence="10 19" id="KW-0833">Ubl conjugation pathway</keyword>
<dbReference type="InterPro" id="IPR039164">
    <property type="entry name" value="UBR1-like"/>
</dbReference>
<dbReference type="FunFam" id="1.20.5.260:FF:000001">
    <property type="entry name" value="Cytochrome b-c1 complex subunit 9"/>
    <property type="match status" value="1"/>
</dbReference>
<dbReference type="Pfam" id="PF22960">
    <property type="entry name" value="WHD_UBR1"/>
    <property type="match status" value="1"/>
</dbReference>
<comment type="pathway">
    <text evidence="19">Protein modification; protein ubiquitination.</text>
</comment>
<keyword evidence="15" id="KW-0496">Mitochondrion</keyword>
<dbReference type="GO" id="GO:0000151">
    <property type="term" value="C:ubiquitin ligase complex"/>
    <property type="evidence" value="ECO:0007669"/>
    <property type="project" value="TreeGrafter"/>
</dbReference>
<dbReference type="VEuPathDB" id="FungiDB:BTJ68_03565"/>
<dbReference type="GO" id="GO:0071596">
    <property type="term" value="P:ubiquitin-dependent protein catabolic process via the N-end rule pathway"/>
    <property type="evidence" value="ECO:0007669"/>
    <property type="project" value="UniProtKB-UniRule"/>
</dbReference>
<evidence type="ECO:0000256" key="17">
    <source>
        <dbReference type="ARBA" id="ARBA00046341"/>
    </source>
</evidence>
<keyword evidence="13" id="KW-0249">Electron transport</keyword>
<dbReference type="CDD" id="cd19673">
    <property type="entry name" value="UBR-box_UBR3"/>
    <property type="match status" value="1"/>
</dbReference>
<dbReference type="CDD" id="cd16482">
    <property type="entry name" value="RING-H2_UBR1-like"/>
    <property type="match status" value="1"/>
</dbReference>
<evidence type="ECO:0000313" key="23">
    <source>
        <dbReference type="Proteomes" id="UP000280598"/>
    </source>
</evidence>
<evidence type="ECO:0000256" key="13">
    <source>
        <dbReference type="ARBA" id="ARBA00022982"/>
    </source>
</evidence>
<comment type="subcellular location">
    <subcellularLocation>
        <location evidence="2">Mitochondrion inner membrane</location>
        <topology evidence="2">Single-pass membrane protein</topology>
    </subcellularLocation>
</comment>
<dbReference type="PANTHER" id="PTHR21497:SF24">
    <property type="entry name" value="E3 UBIQUITIN-PROTEIN LIGASE UBR1"/>
    <property type="match status" value="1"/>
</dbReference>
<reference evidence="22 23" key="1">
    <citation type="journal article" date="2018" name="BMC Genomics">
        <title>Genomic evidence for intraspecific hybridization in a clonal and extremely halotolerant yeast.</title>
        <authorList>
            <person name="Gostincar C."/>
            <person name="Stajich J.E."/>
            <person name="Zupancic J."/>
            <person name="Zalar P."/>
            <person name="Gunde-Cimerman N."/>
        </authorList>
    </citation>
    <scope>NUCLEOTIDE SEQUENCE [LARGE SCALE GENOMIC DNA]</scope>
    <source>
        <strain evidence="22 23">EXF-562</strain>
    </source>
</reference>
<dbReference type="PROSITE" id="PS51157">
    <property type="entry name" value="ZF_UBR"/>
    <property type="match status" value="1"/>
</dbReference>
<evidence type="ECO:0000256" key="2">
    <source>
        <dbReference type="ARBA" id="ARBA00004434"/>
    </source>
</evidence>
<name>A0A3M7GN23_HORWE</name>
<dbReference type="Pfam" id="PF02617">
    <property type="entry name" value="ClpS"/>
    <property type="match status" value="1"/>
</dbReference>
<dbReference type="InterPro" id="IPR008027">
    <property type="entry name" value="QCR9"/>
</dbReference>
<keyword evidence="6 19" id="KW-0808">Transferase</keyword>
<comment type="similarity">
    <text evidence="17 19">Belongs to the E3 ubiquitin-protein ligase UBR1-like family.</text>
</comment>
<dbReference type="Pfam" id="PF05365">
    <property type="entry name" value="UCR_UQCRX_QCR9"/>
    <property type="match status" value="1"/>
</dbReference>
<dbReference type="EC" id="2.3.2.27" evidence="19"/>
<evidence type="ECO:0000256" key="16">
    <source>
        <dbReference type="ARBA" id="ARBA00023136"/>
    </source>
</evidence>
<feature type="region of interest" description="Disordered" evidence="20">
    <location>
        <begin position="1418"/>
        <end position="1439"/>
    </location>
</feature>
<feature type="zinc finger region" description="UBR-type" evidence="18">
    <location>
        <begin position="152"/>
        <end position="224"/>
    </location>
</feature>